<dbReference type="Gramene" id="TuG1812G0400000664.01.T03">
    <property type="protein sequence ID" value="TuG1812G0400000664.01.T03.cds267276"/>
    <property type="gene ID" value="TuG1812G0400000664.01"/>
</dbReference>
<evidence type="ECO:0000313" key="2">
    <source>
        <dbReference type="Proteomes" id="UP000015106"/>
    </source>
</evidence>
<reference evidence="1" key="2">
    <citation type="submission" date="2018-03" db="EMBL/GenBank/DDBJ databases">
        <title>The Triticum urartu genome reveals the dynamic nature of wheat genome evolution.</title>
        <authorList>
            <person name="Ling H."/>
            <person name="Ma B."/>
            <person name="Shi X."/>
            <person name="Liu H."/>
            <person name="Dong L."/>
            <person name="Sun H."/>
            <person name="Cao Y."/>
            <person name="Gao Q."/>
            <person name="Zheng S."/>
            <person name="Li Y."/>
            <person name="Yu Y."/>
            <person name="Du H."/>
            <person name="Qi M."/>
            <person name="Li Y."/>
            <person name="Yu H."/>
            <person name="Cui Y."/>
            <person name="Wang N."/>
            <person name="Chen C."/>
            <person name="Wu H."/>
            <person name="Zhao Y."/>
            <person name="Zhang J."/>
            <person name="Li Y."/>
            <person name="Zhou W."/>
            <person name="Zhang B."/>
            <person name="Hu W."/>
            <person name="Eijk M."/>
            <person name="Tang J."/>
            <person name="Witsenboer H."/>
            <person name="Zhao S."/>
            <person name="Li Z."/>
            <person name="Zhang A."/>
            <person name="Wang D."/>
            <person name="Liang C."/>
        </authorList>
    </citation>
    <scope>NUCLEOTIDE SEQUENCE [LARGE SCALE GENOMIC DNA]</scope>
    <source>
        <strain evidence="1">cv. G1812</strain>
    </source>
</reference>
<proteinExistence type="predicted"/>
<gene>
    <name evidence="1" type="primary">LOC125550592</name>
</gene>
<sequence length="46" mass="5382">MVGSNLCASFCHFVIVVYNLFTDKTLLYLVGGCYYLLHCYKTHFFH</sequence>
<dbReference type="EnsemblPlants" id="TuG1812G0400000664.01.T03">
    <property type="protein sequence ID" value="TuG1812G0400000664.01.T03.cds267276"/>
    <property type="gene ID" value="TuG1812G0400000664.01"/>
</dbReference>
<keyword evidence="2" id="KW-1185">Reference proteome</keyword>
<dbReference type="Proteomes" id="UP000015106">
    <property type="component" value="Chromosome 4"/>
</dbReference>
<accession>A0A8R7Q2C8</accession>
<name>A0A8R7Q2C8_TRIUA</name>
<dbReference type="AlphaFoldDB" id="A0A8R7Q2C8"/>
<evidence type="ECO:0000313" key="1">
    <source>
        <dbReference type="EnsemblPlants" id="TuG1812G0400000664.01.T03.cds267276"/>
    </source>
</evidence>
<reference evidence="1" key="3">
    <citation type="submission" date="2022-06" db="UniProtKB">
        <authorList>
            <consortium name="EnsemblPlants"/>
        </authorList>
    </citation>
    <scope>IDENTIFICATION</scope>
</reference>
<reference evidence="2" key="1">
    <citation type="journal article" date="2013" name="Nature">
        <title>Draft genome of the wheat A-genome progenitor Triticum urartu.</title>
        <authorList>
            <person name="Ling H.Q."/>
            <person name="Zhao S."/>
            <person name="Liu D."/>
            <person name="Wang J."/>
            <person name="Sun H."/>
            <person name="Zhang C."/>
            <person name="Fan H."/>
            <person name="Li D."/>
            <person name="Dong L."/>
            <person name="Tao Y."/>
            <person name="Gao C."/>
            <person name="Wu H."/>
            <person name="Li Y."/>
            <person name="Cui Y."/>
            <person name="Guo X."/>
            <person name="Zheng S."/>
            <person name="Wang B."/>
            <person name="Yu K."/>
            <person name="Liang Q."/>
            <person name="Yang W."/>
            <person name="Lou X."/>
            <person name="Chen J."/>
            <person name="Feng M."/>
            <person name="Jian J."/>
            <person name="Zhang X."/>
            <person name="Luo G."/>
            <person name="Jiang Y."/>
            <person name="Liu J."/>
            <person name="Wang Z."/>
            <person name="Sha Y."/>
            <person name="Zhang B."/>
            <person name="Wu H."/>
            <person name="Tang D."/>
            <person name="Shen Q."/>
            <person name="Xue P."/>
            <person name="Zou S."/>
            <person name="Wang X."/>
            <person name="Liu X."/>
            <person name="Wang F."/>
            <person name="Yang Y."/>
            <person name="An X."/>
            <person name="Dong Z."/>
            <person name="Zhang K."/>
            <person name="Zhang X."/>
            <person name="Luo M.C."/>
            <person name="Dvorak J."/>
            <person name="Tong Y."/>
            <person name="Wang J."/>
            <person name="Yang H."/>
            <person name="Li Z."/>
            <person name="Wang D."/>
            <person name="Zhang A."/>
            <person name="Wang J."/>
        </authorList>
    </citation>
    <scope>NUCLEOTIDE SEQUENCE</scope>
    <source>
        <strain evidence="2">cv. G1812</strain>
    </source>
</reference>
<organism evidence="1 2">
    <name type="scientific">Triticum urartu</name>
    <name type="common">Red wild einkorn</name>
    <name type="synonym">Crithodium urartu</name>
    <dbReference type="NCBI Taxonomy" id="4572"/>
    <lineage>
        <taxon>Eukaryota</taxon>
        <taxon>Viridiplantae</taxon>
        <taxon>Streptophyta</taxon>
        <taxon>Embryophyta</taxon>
        <taxon>Tracheophyta</taxon>
        <taxon>Spermatophyta</taxon>
        <taxon>Magnoliopsida</taxon>
        <taxon>Liliopsida</taxon>
        <taxon>Poales</taxon>
        <taxon>Poaceae</taxon>
        <taxon>BOP clade</taxon>
        <taxon>Pooideae</taxon>
        <taxon>Triticodae</taxon>
        <taxon>Triticeae</taxon>
        <taxon>Triticinae</taxon>
        <taxon>Triticum</taxon>
    </lineage>
</organism>
<protein>
    <submittedName>
        <fullName evidence="1">Uncharacterized protein</fullName>
    </submittedName>
</protein>